<dbReference type="PROSITE" id="PS50043">
    <property type="entry name" value="HTH_LUXR_2"/>
    <property type="match status" value="1"/>
</dbReference>
<dbReference type="SMART" id="SM00421">
    <property type="entry name" value="HTH_LUXR"/>
    <property type="match status" value="1"/>
</dbReference>
<feature type="region of interest" description="Disordered" evidence="1">
    <location>
        <begin position="261"/>
        <end position="305"/>
    </location>
</feature>
<dbReference type="InterPro" id="IPR036388">
    <property type="entry name" value="WH-like_DNA-bd_sf"/>
</dbReference>
<name>A0A7U3VQ01_9ACTN</name>
<gene>
    <name evidence="3" type="ORF">RVR_5875</name>
</gene>
<reference evidence="3 4" key="3">
    <citation type="journal article" date="2011" name="Nat. Chem. Biol.">
        <title>Reveromycin A biosynthesis uses RevG and RevJ for stereospecific spiroacetal formation.</title>
        <authorList>
            <person name="Takahashi S."/>
            <person name="Toyoda A."/>
            <person name="Sekiyama Y."/>
            <person name="Takagi H."/>
            <person name="Nogawa T."/>
            <person name="Uramoto M."/>
            <person name="Suzuki R."/>
            <person name="Koshino H."/>
            <person name="Kumano T."/>
            <person name="Panthee S."/>
            <person name="Dairi T."/>
            <person name="Ishikawa J."/>
            <person name="Ikeda H."/>
            <person name="Sakaki Y."/>
            <person name="Osada H."/>
        </authorList>
    </citation>
    <scope>NUCLEOTIDE SEQUENCE [LARGE SCALE GENOMIC DNA]</scope>
    <source>
        <strain evidence="3 4">SN-593</strain>
    </source>
</reference>
<dbReference type="CDD" id="cd06170">
    <property type="entry name" value="LuxR_C_like"/>
    <property type="match status" value="1"/>
</dbReference>
<evidence type="ECO:0000256" key="1">
    <source>
        <dbReference type="SAM" id="MobiDB-lite"/>
    </source>
</evidence>
<dbReference type="GO" id="GO:0006355">
    <property type="term" value="P:regulation of DNA-templated transcription"/>
    <property type="evidence" value="ECO:0007669"/>
    <property type="project" value="InterPro"/>
</dbReference>
<evidence type="ECO:0000313" key="4">
    <source>
        <dbReference type="Proteomes" id="UP000595703"/>
    </source>
</evidence>
<evidence type="ECO:0000259" key="2">
    <source>
        <dbReference type="PROSITE" id="PS50043"/>
    </source>
</evidence>
<dbReference type="InterPro" id="IPR016032">
    <property type="entry name" value="Sig_transdc_resp-reg_C-effctor"/>
</dbReference>
<dbReference type="PANTHER" id="PTHR34293">
    <property type="entry name" value="HTH-TYPE TRANSCRIPTIONAL REGULATOR TRMBL2"/>
    <property type="match status" value="1"/>
</dbReference>
<dbReference type="InterPro" id="IPR000792">
    <property type="entry name" value="Tscrpt_reg_LuxR_C"/>
</dbReference>
<dbReference type="Proteomes" id="UP000595703">
    <property type="component" value="Chromosome"/>
</dbReference>
<feature type="domain" description="HTH luxR-type" evidence="2">
    <location>
        <begin position="305"/>
        <end position="370"/>
    </location>
</feature>
<reference evidence="3 4" key="1">
    <citation type="journal article" date="2010" name="J. Bacteriol.">
        <title>Biochemical characterization of a novel indole prenyltransferase from Streptomyces sp. SN-593.</title>
        <authorList>
            <person name="Takahashi S."/>
            <person name="Takagi H."/>
            <person name="Toyoda A."/>
            <person name="Uramoto M."/>
            <person name="Nogawa T."/>
            <person name="Ueki M."/>
            <person name="Sakaki Y."/>
            <person name="Osada H."/>
        </authorList>
    </citation>
    <scope>NUCLEOTIDE SEQUENCE [LARGE SCALE GENOMIC DNA]</scope>
    <source>
        <strain evidence="3 4">SN-593</strain>
    </source>
</reference>
<dbReference type="GO" id="GO:0003677">
    <property type="term" value="F:DNA binding"/>
    <property type="evidence" value="ECO:0007669"/>
    <property type="project" value="InterPro"/>
</dbReference>
<feature type="compositionally biased region" description="Low complexity" evidence="1">
    <location>
        <begin position="261"/>
        <end position="273"/>
    </location>
</feature>
<evidence type="ECO:0000313" key="3">
    <source>
        <dbReference type="EMBL" id="BBA99312.1"/>
    </source>
</evidence>
<dbReference type="Gene3D" id="1.10.10.10">
    <property type="entry name" value="Winged helix-like DNA-binding domain superfamily/Winged helix DNA-binding domain"/>
    <property type="match status" value="1"/>
</dbReference>
<reference evidence="3 4" key="4">
    <citation type="journal article" date="2020" name="Sci. Rep.">
        <title>beta-carboline chemical signals induce reveromycin production through a LuxR family regulator in Streptomyces sp. SN-593.</title>
        <authorList>
            <person name="Panthee S."/>
            <person name="Kito N."/>
            <person name="Hayashi T."/>
            <person name="Shimizu T."/>
            <person name="Ishikawa J."/>
            <person name="Hamamoto H."/>
            <person name="Osada H."/>
            <person name="Takahashi S."/>
        </authorList>
    </citation>
    <scope>NUCLEOTIDE SEQUENCE [LARGE SCALE GENOMIC DNA]</scope>
    <source>
        <strain evidence="3 4">SN-593</strain>
    </source>
</reference>
<sequence>MPDEEDRALAVYEALRRLGSAVEGDLGTATGLDAEQAGAALRRLTEIGLVEARADGHVESVEPDTALVRTLDAYHLATEDQARRSRALREAGQALLHVYRPAVERVASEVQVEYIRDRWSKHRVLDALTATIQRTCDSLHPGPMPPVDVLESSLRRDAQLVKRGVRLRAIYPLSLVQTSRYLHYLREVADLGVSVRLLDHAPCDILLHDNELACMPSDPNAVYDNPMLLVRSTALVQTLTAIFDDYWLRAVTVEEALRAGSGAGSRSSRSGAATGSGSGGGSGAGSGSGSGAGAGSGAGSGAGAGAGRRAELTMQERVVIRLMAAGLGDEQIARKVGVHRRTVQRVIAKLMDRLDAGSRFEAGLKLAQDPNLMGVLAPNRVRPPAARTGRPPS</sequence>
<protein>
    <recommendedName>
        <fullName evidence="2">HTH luxR-type domain-containing protein</fullName>
    </recommendedName>
</protein>
<dbReference type="KEGG" id="arev:RVR_5875"/>
<proteinExistence type="predicted"/>
<dbReference type="RefSeq" id="WP_237404877.1">
    <property type="nucleotide sequence ID" value="NZ_AP018365.1"/>
</dbReference>
<dbReference type="EMBL" id="AP018365">
    <property type="protein sequence ID" value="BBA99312.1"/>
    <property type="molecule type" value="Genomic_DNA"/>
</dbReference>
<keyword evidence="4" id="KW-1185">Reference proteome</keyword>
<dbReference type="SUPFAM" id="SSF46894">
    <property type="entry name" value="C-terminal effector domain of the bipartite response regulators"/>
    <property type="match status" value="1"/>
</dbReference>
<dbReference type="AlphaFoldDB" id="A0A7U3VQ01"/>
<dbReference type="Pfam" id="PF00196">
    <property type="entry name" value="GerE"/>
    <property type="match status" value="1"/>
</dbReference>
<dbReference type="PANTHER" id="PTHR34293:SF1">
    <property type="entry name" value="HTH-TYPE TRANSCRIPTIONAL REGULATOR TRMBL2"/>
    <property type="match status" value="1"/>
</dbReference>
<accession>A0A7U3VQ01</accession>
<organism evidence="3 4">
    <name type="scientific">Actinacidiphila reveromycinica</name>
    <dbReference type="NCBI Taxonomy" id="659352"/>
    <lineage>
        <taxon>Bacteria</taxon>
        <taxon>Bacillati</taxon>
        <taxon>Actinomycetota</taxon>
        <taxon>Actinomycetes</taxon>
        <taxon>Kitasatosporales</taxon>
        <taxon>Streptomycetaceae</taxon>
        <taxon>Actinacidiphila</taxon>
    </lineage>
</organism>
<feature type="compositionally biased region" description="Gly residues" evidence="1">
    <location>
        <begin position="274"/>
        <end position="305"/>
    </location>
</feature>
<dbReference type="InterPro" id="IPR051797">
    <property type="entry name" value="TrmB-like"/>
</dbReference>
<reference evidence="3 4" key="2">
    <citation type="journal article" date="2011" name="J. Antibiot.">
        <title>Furaquinocins I and J: novel polyketide isoprenoid hybrid compounds from Streptomyces reveromyceticus SN-593.</title>
        <authorList>
            <person name="Panthee S."/>
            <person name="Takahashi S."/>
            <person name="Takagi H."/>
            <person name="Nogawa T."/>
            <person name="Oowada E."/>
            <person name="Uramoto M."/>
            <person name="Osada H."/>
        </authorList>
    </citation>
    <scope>NUCLEOTIDE SEQUENCE [LARGE SCALE GENOMIC DNA]</scope>
    <source>
        <strain evidence="3 4">SN-593</strain>
    </source>
</reference>